<dbReference type="RefSeq" id="WP_263846330.1">
    <property type="nucleotide sequence ID" value="NZ_JALIEB010000028.1"/>
</dbReference>
<dbReference type="InterPro" id="IPR050808">
    <property type="entry name" value="Phage_Integrase"/>
</dbReference>
<organism evidence="6 7">
    <name type="scientific">Roseobacter sinensis</name>
    <dbReference type="NCBI Taxonomy" id="2931391"/>
    <lineage>
        <taxon>Bacteria</taxon>
        <taxon>Pseudomonadati</taxon>
        <taxon>Pseudomonadota</taxon>
        <taxon>Alphaproteobacteria</taxon>
        <taxon>Rhodobacterales</taxon>
        <taxon>Roseobacteraceae</taxon>
        <taxon>Roseobacter</taxon>
    </lineage>
</organism>
<keyword evidence="2" id="KW-0229">DNA integration</keyword>
<dbReference type="Pfam" id="PF13356">
    <property type="entry name" value="Arm-DNA-bind_3"/>
    <property type="match status" value="1"/>
</dbReference>
<comment type="similarity">
    <text evidence="1">Belongs to the 'phage' integrase family.</text>
</comment>
<dbReference type="InterPro" id="IPR053876">
    <property type="entry name" value="Phage_int_M"/>
</dbReference>
<dbReference type="InterPro" id="IPR013762">
    <property type="entry name" value="Integrase-like_cat_sf"/>
</dbReference>
<dbReference type="CDD" id="cd00801">
    <property type="entry name" value="INT_P4_C"/>
    <property type="match status" value="1"/>
</dbReference>
<dbReference type="InterPro" id="IPR010998">
    <property type="entry name" value="Integrase_recombinase_N"/>
</dbReference>
<sequence length="422" mass="47504">MPYLFGKVDFPDSTISRKLASTQQILYSLGDNLGDKFVGNLTALFIKSAPPGKHEDGDGLRMIKRKDGGGQWVFRYTLYGRRREMGLGGLKALSLKDARDLASGYRTLVAKGKDPIEHRRRQRQDAMRNRHLLKDVALDAFESRKADLKGDGTAGRWYSPLEHHVLPKLGQMPVSEITQSDIRDALMPIWHSKAATATKAANRLKIVLDHAAALGLDVDLQAVAKAKQLLGRQRHQVTSIPSMPWEDVPPFYASIDEPTITHLALRLLILTGLRSRPVRFARLEEIGGDIWTVPANNMKARLGAAEDFRVPLSAEAQRVLELARPYERDGYLFPSVRKGVISDATMARLMERRGLEARPHGFRSSLRTWLAEETDAPHEVAEMVLAHVSDSKVVRTYRQTDFLEQRRPLMDRWAKFCTGQCP</sequence>
<reference evidence="6 7" key="1">
    <citation type="submission" date="2022-04" db="EMBL/GenBank/DDBJ databases">
        <title>Roseobacter sp. WL0113 is a bacterium isolated from neritic sediment.</title>
        <authorList>
            <person name="Wang L."/>
            <person name="He W."/>
            <person name="Zhang D.-F."/>
        </authorList>
    </citation>
    <scope>NUCLEOTIDE SEQUENCE [LARGE SCALE GENOMIC DNA]</scope>
    <source>
        <strain evidence="6 7">WL0113</strain>
    </source>
</reference>
<protein>
    <submittedName>
        <fullName evidence="6">Integrase arm-type DNA-binding domain-containing protein</fullName>
    </submittedName>
</protein>
<dbReference type="InterPro" id="IPR002104">
    <property type="entry name" value="Integrase_catalytic"/>
</dbReference>
<accession>A0ABT3BKM8</accession>
<name>A0ABT3BKM8_9RHOB</name>
<dbReference type="InterPro" id="IPR038488">
    <property type="entry name" value="Integrase_DNA-bd_sf"/>
</dbReference>
<gene>
    <name evidence="6" type="ORF">MUB52_22045</name>
</gene>
<dbReference type="EMBL" id="JALIEB010000028">
    <property type="protein sequence ID" value="MCV3274126.1"/>
    <property type="molecule type" value="Genomic_DNA"/>
</dbReference>
<evidence type="ECO:0000256" key="2">
    <source>
        <dbReference type="ARBA" id="ARBA00022908"/>
    </source>
</evidence>
<dbReference type="Pfam" id="PF22022">
    <property type="entry name" value="Phage_int_M"/>
    <property type="match status" value="1"/>
</dbReference>
<dbReference type="InterPro" id="IPR025166">
    <property type="entry name" value="Integrase_DNA_bind_dom"/>
</dbReference>
<keyword evidence="4" id="KW-0233">DNA recombination</keyword>
<evidence type="ECO:0000313" key="7">
    <source>
        <dbReference type="Proteomes" id="UP001208690"/>
    </source>
</evidence>
<evidence type="ECO:0000256" key="1">
    <source>
        <dbReference type="ARBA" id="ARBA00008857"/>
    </source>
</evidence>
<keyword evidence="7" id="KW-1185">Reference proteome</keyword>
<comment type="caution">
    <text evidence="6">The sequence shown here is derived from an EMBL/GenBank/DDBJ whole genome shotgun (WGS) entry which is preliminary data.</text>
</comment>
<proteinExistence type="inferred from homology"/>
<evidence type="ECO:0000256" key="4">
    <source>
        <dbReference type="ARBA" id="ARBA00023172"/>
    </source>
</evidence>
<dbReference type="InterPro" id="IPR011010">
    <property type="entry name" value="DNA_brk_join_enz"/>
</dbReference>
<keyword evidence="3 6" id="KW-0238">DNA-binding</keyword>
<dbReference type="Gene3D" id="3.30.160.390">
    <property type="entry name" value="Integrase, DNA-binding domain"/>
    <property type="match status" value="1"/>
</dbReference>
<dbReference type="PROSITE" id="PS51898">
    <property type="entry name" value="TYR_RECOMBINASE"/>
    <property type="match status" value="1"/>
</dbReference>
<dbReference type="SUPFAM" id="SSF56349">
    <property type="entry name" value="DNA breaking-rejoining enzymes"/>
    <property type="match status" value="1"/>
</dbReference>
<evidence type="ECO:0000313" key="6">
    <source>
        <dbReference type="EMBL" id="MCV3274126.1"/>
    </source>
</evidence>
<dbReference type="Gene3D" id="1.10.150.130">
    <property type="match status" value="1"/>
</dbReference>
<dbReference type="PANTHER" id="PTHR30629">
    <property type="entry name" value="PROPHAGE INTEGRASE"/>
    <property type="match status" value="1"/>
</dbReference>
<dbReference type="Proteomes" id="UP001208690">
    <property type="component" value="Unassembled WGS sequence"/>
</dbReference>
<evidence type="ECO:0000259" key="5">
    <source>
        <dbReference type="PROSITE" id="PS51898"/>
    </source>
</evidence>
<dbReference type="GO" id="GO:0003677">
    <property type="term" value="F:DNA binding"/>
    <property type="evidence" value="ECO:0007669"/>
    <property type="project" value="UniProtKB-KW"/>
</dbReference>
<dbReference type="Gene3D" id="1.10.443.10">
    <property type="entry name" value="Intergrase catalytic core"/>
    <property type="match status" value="1"/>
</dbReference>
<evidence type="ECO:0000256" key="3">
    <source>
        <dbReference type="ARBA" id="ARBA00023125"/>
    </source>
</evidence>
<dbReference type="Pfam" id="PF00589">
    <property type="entry name" value="Phage_integrase"/>
    <property type="match status" value="1"/>
</dbReference>
<feature type="domain" description="Tyr recombinase" evidence="5">
    <location>
        <begin position="238"/>
        <end position="410"/>
    </location>
</feature>
<dbReference type="PANTHER" id="PTHR30629:SF2">
    <property type="entry name" value="PROPHAGE INTEGRASE INTS-RELATED"/>
    <property type="match status" value="1"/>
</dbReference>